<evidence type="ECO:0000313" key="1">
    <source>
        <dbReference type="EMBL" id="SHG32974.1"/>
    </source>
</evidence>
<dbReference type="InterPro" id="IPR036291">
    <property type="entry name" value="NAD(P)-bd_dom_sf"/>
</dbReference>
<dbReference type="CDD" id="cd05325">
    <property type="entry name" value="carb_red_sniffer_like_SDR_c"/>
    <property type="match status" value="1"/>
</dbReference>
<dbReference type="PANTHER" id="PTHR45458:SF1">
    <property type="entry name" value="SHORT CHAIN DEHYDROGENASE"/>
    <property type="match status" value="1"/>
</dbReference>
<dbReference type="PANTHER" id="PTHR45458">
    <property type="entry name" value="SHORT-CHAIN DEHYDROGENASE/REDUCTASE SDR"/>
    <property type="match status" value="1"/>
</dbReference>
<dbReference type="InterPro" id="IPR002347">
    <property type="entry name" value="SDR_fam"/>
</dbReference>
<dbReference type="EMBL" id="FQWD01000003">
    <property type="protein sequence ID" value="SHG32974.1"/>
    <property type="molecule type" value="Genomic_DNA"/>
</dbReference>
<dbReference type="InterPro" id="IPR052184">
    <property type="entry name" value="SDR_enzymes"/>
</dbReference>
<gene>
    <name evidence="1" type="ORF">SAMN05216361_1849</name>
</gene>
<accession>A0A1M5IXD2</accession>
<dbReference type="Gene3D" id="3.40.50.720">
    <property type="entry name" value="NAD(P)-binding Rossmann-like Domain"/>
    <property type="match status" value="1"/>
</dbReference>
<name>A0A1M5IXD2_9ALTE</name>
<sequence>MNVVITGANRGIGLAMTQQFVAAGHRVYGLCRNVSDALADSGATVIDGVDVGNPDTLPGSLSALKDVSIDLLINNAGVLANERIDEWQPNTIDYQFRVNAMGPLLVTQCLLENLQAGAKVALITSRMGSMADNGSGGYYGYRMSKAALNAAGVSMARDLAPRGVAVGLFHPGFVQTDMVGGQGDVDAATAASRLIARIEALSVETAGKFIHANGDELPW</sequence>
<dbReference type="GO" id="GO:0016616">
    <property type="term" value="F:oxidoreductase activity, acting on the CH-OH group of donors, NAD or NADP as acceptor"/>
    <property type="evidence" value="ECO:0007669"/>
    <property type="project" value="TreeGrafter"/>
</dbReference>
<dbReference type="OrthoDB" id="5786478at2"/>
<reference evidence="2" key="1">
    <citation type="submission" date="2016-11" db="EMBL/GenBank/DDBJ databases">
        <authorList>
            <person name="Varghese N."/>
            <person name="Submissions S."/>
        </authorList>
    </citation>
    <scope>NUCLEOTIDE SEQUENCE [LARGE SCALE GENOMIC DNA]</scope>
    <source>
        <strain evidence="2">CGMCC 1.8995</strain>
    </source>
</reference>
<dbReference type="PRINTS" id="PR00081">
    <property type="entry name" value="GDHRDH"/>
</dbReference>
<organism evidence="1 2">
    <name type="scientific">Marisediminitalea aggregata</name>
    <dbReference type="NCBI Taxonomy" id="634436"/>
    <lineage>
        <taxon>Bacteria</taxon>
        <taxon>Pseudomonadati</taxon>
        <taxon>Pseudomonadota</taxon>
        <taxon>Gammaproteobacteria</taxon>
        <taxon>Alteromonadales</taxon>
        <taxon>Alteromonadaceae</taxon>
        <taxon>Marisediminitalea</taxon>
    </lineage>
</organism>
<dbReference type="Pfam" id="PF00106">
    <property type="entry name" value="adh_short"/>
    <property type="match status" value="1"/>
</dbReference>
<dbReference type="AlphaFoldDB" id="A0A1M5IXD2"/>
<dbReference type="Proteomes" id="UP000184520">
    <property type="component" value="Unassembled WGS sequence"/>
</dbReference>
<keyword evidence="2" id="KW-1185">Reference proteome</keyword>
<protein>
    <submittedName>
        <fullName evidence="1">NAD(P)-dependent dehydrogenase, short-chain alcohol dehydrogenase family</fullName>
    </submittedName>
</protein>
<evidence type="ECO:0000313" key="2">
    <source>
        <dbReference type="Proteomes" id="UP000184520"/>
    </source>
</evidence>
<proteinExistence type="predicted"/>
<dbReference type="RefSeq" id="WP_073321367.1">
    <property type="nucleotide sequence ID" value="NZ_FQWD01000003.1"/>
</dbReference>
<dbReference type="STRING" id="634436.SAMN05216361_1849"/>
<dbReference type="SUPFAM" id="SSF51735">
    <property type="entry name" value="NAD(P)-binding Rossmann-fold domains"/>
    <property type="match status" value="1"/>
</dbReference>